<protein>
    <submittedName>
        <fullName evidence="2">Uncharacterized protein</fullName>
    </submittedName>
</protein>
<accession>A0A0D0CF15</accession>
<proteinExistence type="predicted"/>
<reference evidence="2 3" key="1">
    <citation type="submission" date="2014-04" db="EMBL/GenBank/DDBJ databases">
        <title>Evolutionary Origins and Diversification of the Mycorrhizal Mutualists.</title>
        <authorList>
            <consortium name="DOE Joint Genome Institute"/>
            <consortium name="Mycorrhizal Genomics Consortium"/>
            <person name="Kohler A."/>
            <person name="Kuo A."/>
            <person name="Nagy L.G."/>
            <person name="Floudas D."/>
            <person name="Copeland A."/>
            <person name="Barry K.W."/>
            <person name="Cichocki N."/>
            <person name="Veneault-Fourrey C."/>
            <person name="LaButti K."/>
            <person name="Lindquist E.A."/>
            <person name="Lipzen A."/>
            <person name="Lundell T."/>
            <person name="Morin E."/>
            <person name="Murat C."/>
            <person name="Riley R."/>
            <person name="Ohm R."/>
            <person name="Sun H."/>
            <person name="Tunlid A."/>
            <person name="Henrissat B."/>
            <person name="Grigoriev I.V."/>
            <person name="Hibbett D.S."/>
            <person name="Martin F."/>
        </authorList>
    </citation>
    <scope>NUCLEOTIDE SEQUENCE [LARGE SCALE GENOMIC DNA]</scope>
    <source>
        <strain evidence="2 3">FD-317 M1</strain>
    </source>
</reference>
<evidence type="ECO:0000313" key="3">
    <source>
        <dbReference type="Proteomes" id="UP000053593"/>
    </source>
</evidence>
<gene>
    <name evidence="2" type="ORF">GYMLUDRAFT_43252</name>
</gene>
<organism evidence="2 3">
    <name type="scientific">Collybiopsis luxurians FD-317 M1</name>
    <dbReference type="NCBI Taxonomy" id="944289"/>
    <lineage>
        <taxon>Eukaryota</taxon>
        <taxon>Fungi</taxon>
        <taxon>Dikarya</taxon>
        <taxon>Basidiomycota</taxon>
        <taxon>Agaricomycotina</taxon>
        <taxon>Agaricomycetes</taxon>
        <taxon>Agaricomycetidae</taxon>
        <taxon>Agaricales</taxon>
        <taxon>Marasmiineae</taxon>
        <taxon>Omphalotaceae</taxon>
        <taxon>Collybiopsis</taxon>
        <taxon>Collybiopsis luxurians</taxon>
    </lineage>
</organism>
<dbReference type="EMBL" id="KN834772">
    <property type="protein sequence ID" value="KIK61174.1"/>
    <property type="molecule type" value="Genomic_DNA"/>
</dbReference>
<dbReference type="Proteomes" id="UP000053593">
    <property type="component" value="Unassembled WGS sequence"/>
</dbReference>
<evidence type="ECO:0000256" key="1">
    <source>
        <dbReference type="SAM" id="MobiDB-lite"/>
    </source>
</evidence>
<evidence type="ECO:0000313" key="2">
    <source>
        <dbReference type="EMBL" id="KIK61174.1"/>
    </source>
</evidence>
<feature type="region of interest" description="Disordered" evidence="1">
    <location>
        <begin position="141"/>
        <end position="189"/>
    </location>
</feature>
<dbReference type="HOGENOM" id="CLU_102627_0_0_1"/>
<feature type="compositionally biased region" description="Polar residues" evidence="1">
    <location>
        <begin position="145"/>
        <end position="155"/>
    </location>
</feature>
<feature type="compositionally biased region" description="Low complexity" evidence="1">
    <location>
        <begin position="168"/>
        <end position="185"/>
    </location>
</feature>
<keyword evidence="3" id="KW-1185">Reference proteome</keyword>
<sequence>MSTFTNDHHSNENLPGNRLEAVVEAQLSSLSIRLSDLGRKKPFCGHSLTQLNNGLKDSLNLLKSEYLGAPGSRQEHFLPLFTYFETSLARCEELVERLNKRNVVLAIVYFVHDSKIIKNCNEEVKQKGLELRGRISRLKEHWPNDTCSPQASRLPSGSIGRDHSQFESSSSSDPPHTSTPSSSRSLMMTGPQTLSNASVRSIQTSQFNSAANNMHNTTHNYPPSVVNNGGSVVFNFYHGHGHGQSHHIVSIL</sequence>
<name>A0A0D0CF15_9AGAR</name>
<dbReference type="AlphaFoldDB" id="A0A0D0CF15"/>